<dbReference type="PANTHER" id="PTHR31206">
    <property type="entry name" value="LP10445P"/>
    <property type="match status" value="1"/>
</dbReference>
<evidence type="ECO:0000313" key="3">
    <source>
        <dbReference type="Proteomes" id="UP000001038"/>
    </source>
</evidence>
<reference evidence="2" key="2">
    <citation type="submission" date="2025-05" db="UniProtKB">
        <authorList>
            <consortium name="Ensembl"/>
        </authorList>
    </citation>
    <scope>IDENTIFICATION</scope>
    <source>
        <strain evidence="2">Hd-rR</strain>
    </source>
</reference>
<gene>
    <name evidence="2" type="primary">LOC101160866</name>
</gene>
<dbReference type="GeneTree" id="ENSGT00940000170226"/>
<dbReference type="OMA" id="YREQKIT"/>
<dbReference type="KEGG" id="ola:101160866"/>
<name>A0A3B3I519_ORYLA</name>
<feature type="region of interest" description="Disordered" evidence="1">
    <location>
        <begin position="25"/>
        <end position="48"/>
    </location>
</feature>
<organism evidence="2 3">
    <name type="scientific">Oryzias latipes</name>
    <name type="common">Japanese rice fish</name>
    <name type="synonym">Japanese killifish</name>
    <dbReference type="NCBI Taxonomy" id="8090"/>
    <lineage>
        <taxon>Eukaryota</taxon>
        <taxon>Metazoa</taxon>
        <taxon>Chordata</taxon>
        <taxon>Craniata</taxon>
        <taxon>Vertebrata</taxon>
        <taxon>Euteleostomi</taxon>
        <taxon>Actinopterygii</taxon>
        <taxon>Neopterygii</taxon>
        <taxon>Teleostei</taxon>
        <taxon>Neoteleostei</taxon>
        <taxon>Acanthomorphata</taxon>
        <taxon>Ovalentaria</taxon>
        <taxon>Atherinomorphae</taxon>
        <taxon>Beloniformes</taxon>
        <taxon>Adrianichthyidae</taxon>
        <taxon>Oryziinae</taxon>
        <taxon>Oryzias</taxon>
    </lineage>
</organism>
<proteinExistence type="predicted"/>
<dbReference type="Proteomes" id="UP000001038">
    <property type="component" value="Chromosome 24"/>
</dbReference>
<dbReference type="GeneID" id="101160866"/>
<dbReference type="PANTHER" id="PTHR31206:SF5">
    <property type="entry name" value="PROTEIN FAM177A1"/>
    <property type="match status" value="1"/>
</dbReference>
<dbReference type="Pfam" id="PF14774">
    <property type="entry name" value="FAM177"/>
    <property type="match status" value="1"/>
</dbReference>
<accession>A0A3B3I519</accession>
<dbReference type="InterPro" id="IPR028260">
    <property type="entry name" value="FAM177"/>
</dbReference>
<evidence type="ECO:0000256" key="1">
    <source>
        <dbReference type="SAM" id="MobiDB-lite"/>
    </source>
</evidence>
<reference evidence="2 3" key="1">
    <citation type="journal article" date="2007" name="Nature">
        <title>The medaka draft genome and insights into vertebrate genome evolution.</title>
        <authorList>
            <person name="Kasahara M."/>
            <person name="Naruse K."/>
            <person name="Sasaki S."/>
            <person name="Nakatani Y."/>
            <person name="Qu W."/>
            <person name="Ahsan B."/>
            <person name="Yamada T."/>
            <person name="Nagayasu Y."/>
            <person name="Doi K."/>
            <person name="Kasai Y."/>
            <person name="Jindo T."/>
            <person name="Kobayashi D."/>
            <person name="Shimada A."/>
            <person name="Toyoda A."/>
            <person name="Kuroki Y."/>
            <person name="Fujiyama A."/>
            <person name="Sasaki T."/>
            <person name="Shimizu A."/>
            <person name="Asakawa S."/>
            <person name="Shimizu N."/>
            <person name="Hashimoto S."/>
            <person name="Yang J."/>
            <person name="Lee Y."/>
            <person name="Matsushima K."/>
            <person name="Sugano S."/>
            <person name="Sakaizumi M."/>
            <person name="Narita T."/>
            <person name="Ohishi K."/>
            <person name="Haga S."/>
            <person name="Ohta F."/>
            <person name="Nomoto H."/>
            <person name="Nogata K."/>
            <person name="Morishita T."/>
            <person name="Endo T."/>
            <person name="Shin-I T."/>
            <person name="Takeda H."/>
            <person name="Morishita S."/>
            <person name="Kohara Y."/>
        </authorList>
    </citation>
    <scope>NUCLEOTIDE SEQUENCE [LARGE SCALE GENOMIC DNA]</scope>
    <source>
        <strain evidence="2 3">Hd-rR</strain>
    </source>
</reference>
<dbReference type="Ensembl" id="ENSORLT00000031819.1">
    <property type="protein sequence ID" value="ENSORLP00000039013.1"/>
    <property type="gene ID" value="ENSORLG00000025433.1"/>
</dbReference>
<dbReference type="AlphaFoldDB" id="A0A3B3I519"/>
<dbReference type="Bgee" id="ENSORLG00000025433">
    <property type="expression patterns" value="Expressed in bone element and 10 other cell types or tissues"/>
</dbReference>
<keyword evidence="3" id="KW-1185">Reference proteome</keyword>
<evidence type="ECO:0000313" key="2">
    <source>
        <dbReference type="Ensembl" id="ENSORLP00000039013.1"/>
    </source>
</evidence>
<dbReference type="RefSeq" id="XP_004083700.1">
    <property type="nucleotide sequence ID" value="XM_004083652.3"/>
</dbReference>
<dbReference type="RefSeq" id="XP_011490040.1">
    <property type="nucleotide sequence ID" value="XM_011491738.3"/>
</dbReference>
<sequence length="185" mass="20708">MNNQEPTEIPGSALPKQRKILHFSSGETLEVEDSTDEEPSKPIPFEEPAGRTKLSFKNAALLVGRISLLACDFLGERFAGVFGLNAAKYQYAIDQYHRKHKIDERRRAEMLNLSPGVGGSTYGATESLNVSSNSTERCGNSGGYLNKGYQANQEKYDWRKEQCGNLEMSQEDKCFQMDHFETNDG</sequence>
<dbReference type="OrthoDB" id="45963at2759"/>
<dbReference type="Ensembl" id="ENSORLT00000037604.1">
    <property type="protein sequence ID" value="ENSORLP00000026884.1"/>
    <property type="gene ID" value="ENSORLG00000025433.1"/>
</dbReference>
<protein>
    <submittedName>
        <fullName evidence="2">Uncharacterized protein</fullName>
    </submittedName>
</protein>